<dbReference type="KEGG" id="ptt:VY86_11565"/>
<organism evidence="1 2">
    <name type="scientific">Photorhabdus thracensis</name>
    <dbReference type="NCBI Taxonomy" id="230089"/>
    <lineage>
        <taxon>Bacteria</taxon>
        <taxon>Pseudomonadati</taxon>
        <taxon>Pseudomonadota</taxon>
        <taxon>Gammaproteobacteria</taxon>
        <taxon>Enterobacterales</taxon>
        <taxon>Morganellaceae</taxon>
        <taxon>Photorhabdus</taxon>
    </lineage>
</organism>
<keyword evidence="2" id="KW-1185">Reference proteome</keyword>
<proteinExistence type="predicted"/>
<dbReference type="RefSeq" id="WP_046975050.1">
    <property type="nucleotide sequence ID" value="NZ_CP011104.1"/>
</dbReference>
<dbReference type="OrthoDB" id="6458542at2"/>
<reference evidence="2" key="2">
    <citation type="submission" date="2015-03" db="EMBL/GenBank/DDBJ databases">
        <title>Genome sequence of Azospirillum thiophilum strain DSM 21654T.</title>
        <authorList>
            <person name="Kwak Y."/>
            <person name="Shin J.-H."/>
        </authorList>
    </citation>
    <scope>NUCLEOTIDE SEQUENCE [LARGE SCALE GENOMIC DNA]</scope>
    <source>
        <strain evidence="2">DSM 15199</strain>
    </source>
</reference>
<evidence type="ECO:0000313" key="1">
    <source>
        <dbReference type="EMBL" id="AKH63870.1"/>
    </source>
</evidence>
<dbReference type="Proteomes" id="UP000034866">
    <property type="component" value="Chromosome"/>
</dbReference>
<gene>
    <name evidence="1" type="ORF">VY86_11565</name>
</gene>
<dbReference type="PATRIC" id="fig|230089.6.peg.2575"/>
<protein>
    <submittedName>
        <fullName evidence="1">Uncharacterized protein</fullName>
    </submittedName>
</protein>
<name>A0A0F7LMT0_9GAMM</name>
<dbReference type="AlphaFoldDB" id="A0A0F7LMT0"/>
<accession>A0A0F7LMT0</accession>
<sequence length="114" mass="12813">MKAQQETIQVKLYVHAIENNISRKMNITVLPHDASKHGNASIFGTVVTIHDIEIPYPNISRPDFINSQIDTLKKEQNKVLAEAHAKASELEGHIQSLLCIEEKPMSKSDEKIPD</sequence>
<evidence type="ECO:0000313" key="2">
    <source>
        <dbReference type="Proteomes" id="UP000034866"/>
    </source>
</evidence>
<reference evidence="1 2" key="1">
    <citation type="journal article" date="2015" name="J. Biotechnol.">
        <title>Complete genome sequence of Photorhabdus temperata subsp. thracensis 39-8(T), an entomopathogenic bacterium for the improved commercial bioinsecticide.</title>
        <authorList>
            <person name="Kwak Y."/>
            <person name="Shin J.H."/>
        </authorList>
    </citation>
    <scope>NUCLEOTIDE SEQUENCE [LARGE SCALE GENOMIC DNA]</scope>
    <source>
        <strain evidence="1 2">DSM 15199</strain>
    </source>
</reference>
<dbReference type="EMBL" id="CP011104">
    <property type="protein sequence ID" value="AKH63870.1"/>
    <property type="molecule type" value="Genomic_DNA"/>
</dbReference>